<dbReference type="GO" id="GO:0000724">
    <property type="term" value="P:double-strand break repair via homologous recombination"/>
    <property type="evidence" value="ECO:0007669"/>
    <property type="project" value="TreeGrafter"/>
</dbReference>
<dbReference type="GO" id="GO:0003684">
    <property type="term" value="F:damaged DNA binding"/>
    <property type="evidence" value="ECO:0007669"/>
    <property type="project" value="TreeGrafter"/>
</dbReference>
<keyword evidence="3" id="KW-0378">Hydrolase</keyword>
<sequence length="826" mass="91980">MSANAPQPVKLSLPLEYQQTLFQELRSDDELVVIAKGLGLMRLVTNLLHSYDAAGNNLIIIVGAEDRENAWIGEALAEHAAISMSPKARGLTVVNTDFTSVGAREKMYARGGIFSITSRILIVDLLTSLLNPETITGLVVLHADRVVATSLEAFILRIYRQKNRAGFLKAFSDSPDPFATGFSPLSTMMRNLFLKKASLWPRFHVTVAESLEGKKKAEVIELEVPMTDAMKDIQNAIMECVEVSIHELKKGNTGLEMDDWNLDSALLKNFDVMVRRQLEPNWHRVSCKTRQIVHDLSVLRGMLHSVLSFDAVSFLQHLDTIHAAHSPPPGSTRQNQSPWLFLDAAQTIFETARKRVYAASARAANAAGAGADIDALRPVLEELPKWAQLAEVLDEIDRALYFEPPLRDYVQTMHVKPRVDKTATAAAAPGAEEEENGGGGGGDDGLDVSGAFMMRRKLRNYLKWKGEFARPLRGKAPANKRRRVRGGGALGGNAYGRAENGSVAAFFEKPSDVADLIAEVQITTEEEAQQKADVVADPLEDMDDYYQLYEMQDLVVIHSYDGDQDEHVLEEVKPRYIIMYEPDASFIRRVEVYRSSHNDRNRYLSGVRREKDAFAKVIKERASMSIVMTTDDRGVEDPQDTFLRTPPRVVVDVREFRSSLPSLLHGRNMVIVPCMLTVGDYVLSPNICVERKSAETMFQHYKSVMLLIEFDQNKSFTLEPFADLSGSLSSVAPTNVSSDLQSKLTAEIFESLKTQEDEPDPIAAVRAGLDRDAQAEDQSFNREPQEMLGIVPGVTPQNIKSLLEPLVGREAGRKIFGFFNRNVVED</sequence>
<organism evidence="9 10">
    <name type="scientific">Verticillium longisporum</name>
    <name type="common">Verticillium dahliae var. longisporum</name>
    <dbReference type="NCBI Taxonomy" id="100787"/>
    <lineage>
        <taxon>Eukaryota</taxon>
        <taxon>Fungi</taxon>
        <taxon>Dikarya</taxon>
        <taxon>Ascomycota</taxon>
        <taxon>Pezizomycotina</taxon>
        <taxon>Sordariomycetes</taxon>
        <taxon>Hypocreomycetidae</taxon>
        <taxon>Glomerellales</taxon>
        <taxon>Plectosphaerellaceae</taxon>
        <taxon>Verticillium</taxon>
    </lineage>
</organism>
<reference evidence="9" key="1">
    <citation type="journal article" date="2021" name="Mol. Plant Pathol.">
        <title>A 20-kb lineage-specific genomic region tames virulence in pathogenic amphidiploid Verticillium longisporum.</title>
        <authorList>
            <person name="Harting R."/>
            <person name="Starke J."/>
            <person name="Kusch H."/>
            <person name="Poggeler S."/>
            <person name="Maurus I."/>
            <person name="Schluter R."/>
            <person name="Landesfeind M."/>
            <person name="Bulla I."/>
            <person name="Nowrousian M."/>
            <person name="de Jonge R."/>
            <person name="Stahlhut G."/>
            <person name="Hoff K.J."/>
            <person name="Asshauer K.P."/>
            <person name="Thurmer A."/>
            <person name="Stanke M."/>
            <person name="Daniel R."/>
            <person name="Morgenstern B."/>
            <person name="Thomma B.P.H.J."/>
            <person name="Kronstad J.W."/>
            <person name="Braus-Stromeyer S.A."/>
            <person name="Braus G.H."/>
        </authorList>
    </citation>
    <scope>NUCLEOTIDE SEQUENCE</scope>
    <source>
        <strain evidence="9">Vl32</strain>
    </source>
</reference>
<dbReference type="PANTHER" id="PTHR10150">
    <property type="entry name" value="DNA REPAIR ENDONUCLEASE XPF"/>
    <property type="match status" value="1"/>
</dbReference>
<evidence type="ECO:0000259" key="8">
    <source>
        <dbReference type="SMART" id="SM00891"/>
    </source>
</evidence>
<keyword evidence="4" id="KW-0238">DNA-binding</keyword>
<keyword evidence="5" id="KW-0234">DNA repair</keyword>
<keyword evidence="2" id="KW-0227">DNA damage</keyword>
<proteinExistence type="predicted"/>
<comment type="subcellular location">
    <subcellularLocation>
        <location evidence="1">Nucleus</location>
    </subcellularLocation>
</comment>
<dbReference type="InterPro" id="IPR047520">
    <property type="entry name" value="XPF_nuclease"/>
</dbReference>
<dbReference type="GO" id="GO:0003697">
    <property type="term" value="F:single-stranded DNA binding"/>
    <property type="evidence" value="ECO:0007669"/>
    <property type="project" value="TreeGrafter"/>
</dbReference>
<keyword evidence="6" id="KW-0539">Nucleus</keyword>
<dbReference type="OrthoDB" id="361020at2759"/>
<dbReference type="PANTHER" id="PTHR10150:SF0">
    <property type="entry name" value="DNA REPAIR ENDONUCLEASE XPF"/>
    <property type="match status" value="1"/>
</dbReference>
<dbReference type="GO" id="GO:1901255">
    <property type="term" value="P:nucleotide-excision repair involved in interstrand cross-link repair"/>
    <property type="evidence" value="ECO:0007669"/>
    <property type="project" value="TreeGrafter"/>
</dbReference>
<protein>
    <submittedName>
        <fullName evidence="9">DNA repair protein rad16 like</fullName>
    </submittedName>
</protein>
<evidence type="ECO:0000256" key="7">
    <source>
        <dbReference type="SAM" id="MobiDB-lite"/>
    </source>
</evidence>
<feature type="domain" description="ERCC4" evidence="8">
    <location>
        <begin position="648"/>
        <end position="712"/>
    </location>
</feature>
<evidence type="ECO:0000256" key="2">
    <source>
        <dbReference type="ARBA" id="ARBA00022763"/>
    </source>
</evidence>
<dbReference type="InterPro" id="IPR006166">
    <property type="entry name" value="ERCC4_domain"/>
</dbReference>
<dbReference type="Pfam" id="PF02732">
    <property type="entry name" value="ERCC4"/>
    <property type="match status" value="1"/>
</dbReference>
<gene>
    <name evidence="9" type="ORF">HYQ45_016775</name>
</gene>
<accession>A0A8I2Z6U2</accession>
<name>A0A8I2Z6U2_VERLO</name>
<evidence type="ECO:0000256" key="6">
    <source>
        <dbReference type="ARBA" id="ARBA00023242"/>
    </source>
</evidence>
<comment type="caution">
    <text evidence="9">The sequence shown here is derived from an EMBL/GenBank/DDBJ whole genome shotgun (WGS) entry which is preliminary data.</text>
</comment>
<dbReference type="GO" id="GO:0000736">
    <property type="term" value="P:double-strand break repair via single-strand annealing, removal of nonhomologous ends"/>
    <property type="evidence" value="ECO:0007669"/>
    <property type="project" value="TreeGrafter"/>
</dbReference>
<evidence type="ECO:0000256" key="5">
    <source>
        <dbReference type="ARBA" id="ARBA00023204"/>
    </source>
</evidence>
<evidence type="ECO:0000313" key="9">
    <source>
        <dbReference type="EMBL" id="KAG7113486.1"/>
    </source>
</evidence>
<dbReference type="SMART" id="SM00891">
    <property type="entry name" value="ERCC4"/>
    <property type="match status" value="1"/>
</dbReference>
<evidence type="ECO:0000256" key="3">
    <source>
        <dbReference type="ARBA" id="ARBA00022801"/>
    </source>
</evidence>
<dbReference type="AlphaFoldDB" id="A0A8I2Z6U2"/>
<dbReference type="GO" id="GO:0000014">
    <property type="term" value="F:single-stranded DNA endodeoxyribonuclease activity"/>
    <property type="evidence" value="ECO:0007669"/>
    <property type="project" value="TreeGrafter"/>
</dbReference>
<dbReference type="GO" id="GO:0000712">
    <property type="term" value="P:resolution of meiotic recombination intermediates"/>
    <property type="evidence" value="ECO:0007669"/>
    <property type="project" value="TreeGrafter"/>
</dbReference>
<dbReference type="Proteomes" id="UP000689129">
    <property type="component" value="Unassembled WGS sequence"/>
</dbReference>
<evidence type="ECO:0000256" key="1">
    <source>
        <dbReference type="ARBA" id="ARBA00004123"/>
    </source>
</evidence>
<evidence type="ECO:0000256" key="4">
    <source>
        <dbReference type="ARBA" id="ARBA00023125"/>
    </source>
</evidence>
<feature type="region of interest" description="Disordered" evidence="7">
    <location>
        <begin position="421"/>
        <end position="445"/>
    </location>
</feature>
<dbReference type="GO" id="GO:0000110">
    <property type="term" value="C:nucleotide-excision repair factor 1 complex"/>
    <property type="evidence" value="ECO:0007669"/>
    <property type="project" value="TreeGrafter"/>
</dbReference>
<dbReference type="EMBL" id="JAEMWZ010000518">
    <property type="protein sequence ID" value="KAG7113486.1"/>
    <property type="molecule type" value="Genomic_DNA"/>
</dbReference>
<dbReference type="CDD" id="cd20078">
    <property type="entry name" value="XPF_nuclease_XPF_euk"/>
    <property type="match status" value="1"/>
</dbReference>
<evidence type="ECO:0000313" key="10">
    <source>
        <dbReference type="Proteomes" id="UP000689129"/>
    </source>
</evidence>